<dbReference type="FunFam" id="3.30.110.10:FF:000001">
    <property type="entry name" value="Translation initiation factor IF-3"/>
    <property type="match status" value="1"/>
</dbReference>
<dbReference type="InterPro" id="IPR019813">
    <property type="entry name" value="Translation_initiation_fac3_CS"/>
</dbReference>
<dbReference type="HAMAP" id="MF_00080">
    <property type="entry name" value="IF_3"/>
    <property type="match status" value="1"/>
</dbReference>
<sequence>MNNLPPRRQNDDGPRVNEQIRVPKIRLIDETGEMVGVVTVQEGIRRADAAGLDLVEVSPNAEPPVCKILNYGKYKYELQKKANEARKKQKVIEIKEIKIRPGIEQHDYEVKLRAAKKFLENEDKVKVTLRLRGREMAHIDLALQVLARFKADLAETAKVELEPKMEGKQAIMMLVPLKGAAAVAKPEDAPK</sequence>
<evidence type="ECO:0000313" key="9">
    <source>
        <dbReference type="EMBL" id="PZQ48643.1"/>
    </source>
</evidence>
<comment type="similarity">
    <text evidence="1 4 6">Belongs to the IF-3 family.</text>
</comment>
<reference evidence="9 10" key="1">
    <citation type="submission" date="2017-08" db="EMBL/GenBank/DDBJ databases">
        <title>Infants hospitalized years apart are colonized by the same room-sourced microbial strains.</title>
        <authorList>
            <person name="Brooks B."/>
            <person name="Olm M.R."/>
            <person name="Firek B.A."/>
            <person name="Baker R."/>
            <person name="Thomas B.C."/>
            <person name="Morowitz M.J."/>
            <person name="Banfield J.F."/>
        </authorList>
    </citation>
    <scope>NUCLEOTIDE SEQUENCE [LARGE SCALE GENOMIC DNA]</scope>
    <source>
        <strain evidence="9">S2_005_002_R2_29</strain>
    </source>
</reference>
<dbReference type="GO" id="GO:0003743">
    <property type="term" value="F:translation initiation factor activity"/>
    <property type="evidence" value="ECO:0007669"/>
    <property type="project" value="UniProtKB-UniRule"/>
</dbReference>
<dbReference type="Gene3D" id="3.30.110.10">
    <property type="entry name" value="Translation initiation factor 3 (IF-3), C-terminal domain"/>
    <property type="match status" value="1"/>
</dbReference>
<dbReference type="Pfam" id="PF00707">
    <property type="entry name" value="IF3_C"/>
    <property type="match status" value="1"/>
</dbReference>
<gene>
    <name evidence="4" type="primary">infC</name>
    <name evidence="9" type="ORF">DI551_01355</name>
</gene>
<dbReference type="SUPFAM" id="SSF54364">
    <property type="entry name" value="Translation initiation factor IF3, N-terminal domain"/>
    <property type="match status" value="1"/>
</dbReference>
<dbReference type="AlphaFoldDB" id="A0A2W5Q1M6"/>
<dbReference type="Proteomes" id="UP000249417">
    <property type="component" value="Unassembled WGS sequence"/>
</dbReference>
<protein>
    <recommendedName>
        <fullName evidence="4 5">Translation initiation factor IF-3</fullName>
    </recommendedName>
</protein>
<evidence type="ECO:0000313" key="10">
    <source>
        <dbReference type="Proteomes" id="UP000249417"/>
    </source>
</evidence>
<dbReference type="InterPro" id="IPR001288">
    <property type="entry name" value="Translation_initiation_fac_3"/>
</dbReference>
<dbReference type="SUPFAM" id="SSF55200">
    <property type="entry name" value="Translation initiation factor IF3, C-terminal domain"/>
    <property type="match status" value="1"/>
</dbReference>
<evidence type="ECO:0000256" key="6">
    <source>
        <dbReference type="RuleBase" id="RU000646"/>
    </source>
</evidence>
<feature type="domain" description="Translation initiation factor 3 C-terminal" evidence="7">
    <location>
        <begin position="92"/>
        <end position="176"/>
    </location>
</feature>
<evidence type="ECO:0000256" key="3">
    <source>
        <dbReference type="ARBA" id="ARBA00022917"/>
    </source>
</evidence>
<dbReference type="PANTHER" id="PTHR10938">
    <property type="entry name" value="TRANSLATION INITIATION FACTOR IF-3"/>
    <property type="match status" value="1"/>
</dbReference>
<comment type="function">
    <text evidence="4 6">IF-3 binds to the 30S ribosomal subunit and shifts the equilibrium between 70S ribosomes and their 50S and 30S subunits in favor of the free subunits, thus enhancing the availability of 30S subunits on which protein synthesis initiation begins.</text>
</comment>
<dbReference type="InterPro" id="IPR019815">
    <property type="entry name" value="Translation_initiation_fac_3_C"/>
</dbReference>
<proteinExistence type="inferred from homology"/>
<keyword evidence="2 4" id="KW-0396">Initiation factor</keyword>
<evidence type="ECO:0000256" key="4">
    <source>
        <dbReference type="HAMAP-Rule" id="MF_00080"/>
    </source>
</evidence>
<keyword evidence="4" id="KW-0963">Cytoplasm</keyword>
<dbReference type="Gene3D" id="3.10.20.80">
    <property type="entry name" value="Translation initiation factor 3 (IF-3), N-terminal domain"/>
    <property type="match status" value="1"/>
</dbReference>
<dbReference type="GO" id="GO:0032790">
    <property type="term" value="P:ribosome disassembly"/>
    <property type="evidence" value="ECO:0007669"/>
    <property type="project" value="TreeGrafter"/>
</dbReference>
<dbReference type="InterPro" id="IPR036788">
    <property type="entry name" value="T_IF-3_C_sf"/>
</dbReference>
<accession>A0A2W5Q1M6</accession>
<organism evidence="9 10">
    <name type="scientific">Micavibrio aeruginosavorus</name>
    <dbReference type="NCBI Taxonomy" id="349221"/>
    <lineage>
        <taxon>Bacteria</taxon>
        <taxon>Pseudomonadati</taxon>
        <taxon>Bdellovibrionota</taxon>
        <taxon>Bdellovibrionia</taxon>
        <taxon>Bdellovibrionales</taxon>
        <taxon>Pseudobdellovibrionaceae</taxon>
        <taxon>Micavibrio</taxon>
    </lineage>
</organism>
<feature type="domain" description="Translation initiation factor 3 N-terminal" evidence="8">
    <location>
        <begin position="16"/>
        <end position="85"/>
    </location>
</feature>
<dbReference type="InterPro" id="IPR019814">
    <property type="entry name" value="Translation_initiation_fac_3_N"/>
</dbReference>
<evidence type="ECO:0000256" key="1">
    <source>
        <dbReference type="ARBA" id="ARBA00005439"/>
    </source>
</evidence>
<evidence type="ECO:0000259" key="8">
    <source>
        <dbReference type="Pfam" id="PF05198"/>
    </source>
</evidence>
<evidence type="ECO:0000256" key="2">
    <source>
        <dbReference type="ARBA" id="ARBA00022540"/>
    </source>
</evidence>
<name>A0A2W5Q1M6_9BACT</name>
<evidence type="ECO:0000256" key="5">
    <source>
        <dbReference type="NCBIfam" id="TIGR00168"/>
    </source>
</evidence>
<dbReference type="FunFam" id="3.10.20.80:FF:000001">
    <property type="entry name" value="Translation initiation factor IF-3"/>
    <property type="match status" value="1"/>
</dbReference>
<evidence type="ECO:0000259" key="7">
    <source>
        <dbReference type="Pfam" id="PF00707"/>
    </source>
</evidence>
<keyword evidence="3 4" id="KW-0648">Protein biosynthesis</keyword>
<dbReference type="NCBIfam" id="TIGR00168">
    <property type="entry name" value="infC"/>
    <property type="match status" value="1"/>
</dbReference>
<dbReference type="Pfam" id="PF05198">
    <property type="entry name" value="IF3_N"/>
    <property type="match status" value="1"/>
</dbReference>
<dbReference type="PROSITE" id="PS00938">
    <property type="entry name" value="IF3"/>
    <property type="match status" value="1"/>
</dbReference>
<dbReference type="EMBL" id="QFQB01000004">
    <property type="protein sequence ID" value="PZQ48643.1"/>
    <property type="molecule type" value="Genomic_DNA"/>
</dbReference>
<comment type="subcellular location">
    <subcellularLocation>
        <location evidence="4 6">Cytoplasm</location>
    </subcellularLocation>
</comment>
<comment type="subunit">
    <text evidence="4 6">Monomer.</text>
</comment>
<dbReference type="InterPro" id="IPR036787">
    <property type="entry name" value="T_IF-3_N_sf"/>
</dbReference>
<comment type="caution">
    <text evidence="9">The sequence shown here is derived from an EMBL/GenBank/DDBJ whole genome shotgun (WGS) entry which is preliminary data.</text>
</comment>
<dbReference type="GO" id="GO:0043022">
    <property type="term" value="F:ribosome binding"/>
    <property type="evidence" value="ECO:0007669"/>
    <property type="project" value="UniProtKB-ARBA"/>
</dbReference>
<dbReference type="GO" id="GO:0005829">
    <property type="term" value="C:cytosol"/>
    <property type="evidence" value="ECO:0007669"/>
    <property type="project" value="TreeGrafter"/>
</dbReference>
<dbReference type="PANTHER" id="PTHR10938:SF0">
    <property type="entry name" value="TRANSLATION INITIATION FACTOR IF-3, MITOCHONDRIAL"/>
    <property type="match status" value="1"/>
</dbReference>
<dbReference type="GO" id="GO:0016020">
    <property type="term" value="C:membrane"/>
    <property type="evidence" value="ECO:0007669"/>
    <property type="project" value="TreeGrafter"/>
</dbReference>